<dbReference type="PATRIC" id="fig|645517.4.peg.1918"/>
<dbReference type="Gene3D" id="3.40.50.1000">
    <property type="entry name" value="HAD superfamily/HAD-like"/>
    <property type="match status" value="1"/>
</dbReference>
<reference evidence="5 6" key="1">
    <citation type="submission" date="2016-07" db="EMBL/GenBank/DDBJ databases">
        <title>Complete genome sequence of Altererythrobacter namhicola JCM 16345T, containing esterase-encoding genes.</title>
        <authorList>
            <person name="Cheng H."/>
            <person name="Wu Y.-H."/>
            <person name="Jian S.-L."/>
            <person name="Huo Y.-Y."/>
            <person name="Wang C.-S."/>
            <person name="Xu X.-W."/>
        </authorList>
    </citation>
    <scope>NUCLEOTIDE SEQUENCE [LARGE SCALE GENOMIC DNA]</scope>
    <source>
        <strain evidence="5 6">JCM 16345</strain>
    </source>
</reference>
<dbReference type="Pfam" id="PF02358">
    <property type="entry name" value="Trehalose_PPase"/>
    <property type="match status" value="1"/>
</dbReference>
<comment type="function">
    <text evidence="4">Removes the phosphate from trehalose 6-phosphate to produce free trehalose.</text>
</comment>
<gene>
    <name evidence="5" type="primary">otsB</name>
    <name evidence="5" type="ORF">A6F65_01933</name>
</gene>
<dbReference type="PANTHER" id="PTHR43768">
    <property type="entry name" value="TREHALOSE 6-PHOSPHATE PHOSPHATASE"/>
    <property type="match status" value="1"/>
</dbReference>
<dbReference type="InterPro" id="IPR036412">
    <property type="entry name" value="HAD-like_sf"/>
</dbReference>
<dbReference type="InterPro" id="IPR003337">
    <property type="entry name" value="Trehalose_PPase"/>
</dbReference>
<dbReference type="Gene3D" id="3.30.70.1020">
    <property type="entry name" value="Trehalose-6-phosphate phosphatase related protein, domain 2"/>
    <property type="match status" value="1"/>
</dbReference>
<keyword evidence="3 4" id="KW-0378">Hydrolase</keyword>
<evidence type="ECO:0000256" key="3">
    <source>
        <dbReference type="ARBA" id="ARBA00022801"/>
    </source>
</evidence>
<dbReference type="KEGG" id="anh:A6F65_01933"/>
<dbReference type="NCBIfam" id="TIGR00685">
    <property type="entry name" value="T6PP"/>
    <property type="match status" value="1"/>
</dbReference>
<evidence type="ECO:0000256" key="1">
    <source>
        <dbReference type="ARBA" id="ARBA00005199"/>
    </source>
</evidence>
<evidence type="ECO:0000256" key="2">
    <source>
        <dbReference type="ARBA" id="ARBA00008770"/>
    </source>
</evidence>
<name>A0A1C7D9Q6_9SPHN</name>
<evidence type="ECO:0000313" key="5">
    <source>
        <dbReference type="EMBL" id="ANU08226.1"/>
    </source>
</evidence>
<dbReference type="PANTHER" id="PTHR43768:SF3">
    <property type="entry name" value="TREHALOSE 6-PHOSPHATE PHOSPHATASE"/>
    <property type="match status" value="1"/>
</dbReference>
<dbReference type="OrthoDB" id="9814913at2"/>
<protein>
    <recommendedName>
        <fullName evidence="4">Trehalose 6-phosphate phosphatase</fullName>
        <ecNumber evidence="4">3.1.3.12</ecNumber>
    </recommendedName>
</protein>
<dbReference type="SUPFAM" id="SSF56784">
    <property type="entry name" value="HAD-like"/>
    <property type="match status" value="1"/>
</dbReference>
<comment type="pathway">
    <text evidence="1 4">Glycan biosynthesis; trehalose biosynthesis.</text>
</comment>
<comment type="cofactor">
    <cofactor evidence="4">
        <name>Mg(2+)</name>
        <dbReference type="ChEBI" id="CHEBI:18420"/>
    </cofactor>
</comment>
<dbReference type="GO" id="GO:0004805">
    <property type="term" value="F:trehalose-phosphatase activity"/>
    <property type="evidence" value="ECO:0007669"/>
    <property type="project" value="UniProtKB-EC"/>
</dbReference>
<dbReference type="GO" id="GO:0046872">
    <property type="term" value="F:metal ion binding"/>
    <property type="evidence" value="ECO:0007669"/>
    <property type="project" value="UniProtKB-KW"/>
</dbReference>
<accession>A0A1C7D9Q6</accession>
<keyword evidence="4" id="KW-0460">Magnesium</keyword>
<evidence type="ECO:0000256" key="4">
    <source>
        <dbReference type="RuleBase" id="RU361117"/>
    </source>
</evidence>
<dbReference type="UniPathway" id="UPA00299"/>
<dbReference type="STRING" id="645517.A6F65_01933"/>
<dbReference type="RefSeq" id="WP_067788154.1">
    <property type="nucleotide sequence ID" value="NZ_CP016545.1"/>
</dbReference>
<dbReference type="EMBL" id="CP016545">
    <property type="protein sequence ID" value="ANU08226.1"/>
    <property type="molecule type" value="Genomic_DNA"/>
</dbReference>
<sequence>MEDLPPPPSLAHLQGQGPVALFLDFDGTLVELAPTPDAITPPDDIARRIRALSDRLDGRVAVVTGRALDDLQKHTGPLSVARAGSHGSHCLSADDSILGDAPRELDSDVVSRLETFAAKEGFRFERKSHGAALHYRSDPSLEDKGLSFAQELASDAGLDLKRGKAVIELMHPGADKGSAVRAFMQTDIFAGATPVFVGDDVTDEDGFGAASDLGGFGVLVGEMRETAASHRLDGVTQVLDWLDL</sequence>
<dbReference type="CDD" id="cd01627">
    <property type="entry name" value="HAD_TPP"/>
    <property type="match status" value="1"/>
</dbReference>
<comment type="catalytic activity">
    <reaction evidence="4">
        <text>alpha,alpha-trehalose 6-phosphate + H2O = alpha,alpha-trehalose + phosphate</text>
        <dbReference type="Rhea" id="RHEA:23420"/>
        <dbReference type="ChEBI" id="CHEBI:15377"/>
        <dbReference type="ChEBI" id="CHEBI:16551"/>
        <dbReference type="ChEBI" id="CHEBI:43474"/>
        <dbReference type="ChEBI" id="CHEBI:58429"/>
        <dbReference type="EC" id="3.1.3.12"/>
    </reaction>
</comment>
<comment type="similarity">
    <text evidence="2 4">Belongs to the trehalose phosphatase family.</text>
</comment>
<keyword evidence="4" id="KW-0479">Metal-binding</keyword>
<dbReference type="InterPro" id="IPR044651">
    <property type="entry name" value="OTSB-like"/>
</dbReference>
<dbReference type="EC" id="3.1.3.12" evidence="4"/>
<evidence type="ECO:0000313" key="6">
    <source>
        <dbReference type="Proteomes" id="UP000092698"/>
    </source>
</evidence>
<organism evidence="5 6">
    <name type="scientific">Paraurantiacibacter namhicola</name>
    <dbReference type="NCBI Taxonomy" id="645517"/>
    <lineage>
        <taxon>Bacteria</taxon>
        <taxon>Pseudomonadati</taxon>
        <taxon>Pseudomonadota</taxon>
        <taxon>Alphaproteobacteria</taxon>
        <taxon>Sphingomonadales</taxon>
        <taxon>Erythrobacteraceae</taxon>
        <taxon>Paraurantiacibacter</taxon>
    </lineage>
</organism>
<dbReference type="AlphaFoldDB" id="A0A1C7D9Q6"/>
<dbReference type="Proteomes" id="UP000092698">
    <property type="component" value="Chromosome"/>
</dbReference>
<proteinExistence type="inferred from homology"/>
<dbReference type="GO" id="GO:0005992">
    <property type="term" value="P:trehalose biosynthetic process"/>
    <property type="evidence" value="ECO:0007669"/>
    <property type="project" value="UniProtKB-UniPathway"/>
</dbReference>
<dbReference type="InterPro" id="IPR006379">
    <property type="entry name" value="HAD-SF_hydro_IIB"/>
</dbReference>
<dbReference type="InterPro" id="IPR023214">
    <property type="entry name" value="HAD_sf"/>
</dbReference>
<dbReference type="NCBIfam" id="TIGR01484">
    <property type="entry name" value="HAD-SF-IIB"/>
    <property type="match status" value="1"/>
</dbReference>
<keyword evidence="6" id="KW-1185">Reference proteome</keyword>